<dbReference type="OrthoDB" id="6371055at2759"/>
<reference evidence="4 5" key="1">
    <citation type="journal article" date="2016" name="Genome Biol. Evol.">
        <title>Gene Family Evolution Reflects Adaptation to Soil Environmental Stressors in the Genome of the Collembolan Orchesella cincta.</title>
        <authorList>
            <person name="Faddeeva-Vakhrusheva A."/>
            <person name="Derks M.F."/>
            <person name="Anvar S.Y."/>
            <person name="Agamennone V."/>
            <person name="Suring W."/>
            <person name="Smit S."/>
            <person name="van Straalen N.M."/>
            <person name="Roelofs D."/>
        </authorList>
    </citation>
    <scope>NUCLEOTIDE SEQUENCE [LARGE SCALE GENOMIC DNA]</scope>
    <source>
        <tissue evidence="4">Mixed pool</tissue>
    </source>
</reference>
<evidence type="ECO:0000256" key="1">
    <source>
        <dbReference type="PROSITE-ProRule" id="PRU00497"/>
    </source>
</evidence>
<feature type="region of interest" description="Disordered" evidence="2">
    <location>
        <begin position="203"/>
        <end position="261"/>
    </location>
</feature>
<dbReference type="AlphaFoldDB" id="A0A1D2MWE5"/>
<dbReference type="PANTHER" id="PTHR10380">
    <property type="entry name" value="CUTICLE PROTEIN"/>
    <property type="match status" value="1"/>
</dbReference>
<keyword evidence="5" id="KW-1185">Reference proteome</keyword>
<keyword evidence="3" id="KW-0732">Signal</keyword>
<proteinExistence type="predicted"/>
<feature type="compositionally biased region" description="Polar residues" evidence="2">
    <location>
        <begin position="97"/>
        <end position="113"/>
    </location>
</feature>
<dbReference type="GO" id="GO:0062129">
    <property type="term" value="C:chitin-based extracellular matrix"/>
    <property type="evidence" value="ECO:0007669"/>
    <property type="project" value="TreeGrafter"/>
</dbReference>
<feature type="compositionally biased region" description="Low complexity" evidence="2">
    <location>
        <begin position="203"/>
        <end position="229"/>
    </location>
</feature>
<feature type="signal peptide" evidence="3">
    <location>
        <begin position="1"/>
        <end position="17"/>
    </location>
</feature>
<protein>
    <submittedName>
        <fullName evidence="4">Endocuticle structural glycoprotein SgAbd-8</fullName>
    </submittedName>
</protein>
<accession>A0A1D2MWE5</accession>
<evidence type="ECO:0000256" key="3">
    <source>
        <dbReference type="SAM" id="SignalP"/>
    </source>
</evidence>
<feature type="chain" id="PRO_5008904648" evidence="3">
    <location>
        <begin position="18"/>
        <end position="261"/>
    </location>
</feature>
<gene>
    <name evidence="4" type="ORF">Ocin01_09335</name>
</gene>
<dbReference type="STRING" id="48709.A0A1D2MWE5"/>
<dbReference type="PROSITE" id="PS51155">
    <property type="entry name" value="CHIT_BIND_RR_2"/>
    <property type="match status" value="1"/>
</dbReference>
<dbReference type="Pfam" id="PF00379">
    <property type="entry name" value="Chitin_bind_4"/>
    <property type="match status" value="1"/>
</dbReference>
<dbReference type="PANTHER" id="PTHR10380:SF205">
    <property type="entry name" value="CUTICULAR PROTEIN 97EB"/>
    <property type="match status" value="1"/>
</dbReference>
<comment type="caution">
    <text evidence="4">The sequence shown here is derived from an EMBL/GenBank/DDBJ whole genome shotgun (WGS) entry which is preliminary data.</text>
</comment>
<evidence type="ECO:0000313" key="4">
    <source>
        <dbReference type="EMBL" id="ODM97346.1"/>
    </source>
</evidence>
<keyword evidence="1" id="KW-0193">Cuticle</keyword>
<evidence type="ECO:0000256" key="2">
    <source>
        <dbReference type="SAM" id="MobiDB-lite"/>
    </source>
</evidence>
<evidence type="ECO:0000313" key="5">
    <source>
        <dbReference type="Proteomes" id="UP000094527"/>
    </source>
</evidence>
<dbReference type="EMBL" id="LJIJ01000452">
    <property type="protein sequence ID" value="ODM97346.1"/>
    <property type="molecule type" value="Genomic_DNA"/>
</dbReference>
<feature type="compositionally biased region" description="Polar residues" evidence="2">
    <location>
        <begin position="138"/>
        <end position="153"/>
    </location>
</feature>
<sequence>MFKLAVIVFGVLAVAQAQRAVPRGRSIDNERVATTPVPILRQINKVNEDGSYTYGYESADGSYKVETKTKEGEVQGKYGYYDDTGALREIEYGASRQGFNPSGTGIRSPSSAPAMSYDPIDDSGFYDPERYDRPFAYNRNTEIVPEQQQQTQVRRPASGRRPGSRRPKQQQNFAQFEQNYAPAPQPQQQQQQVQHQHVVNYQSAPQPAPQPQQQQYYQPPPQNYYQAQPTAPPFSHAQQFHGHPARNIDINTGSYSVNYSG</sequence>
<dbReference type="OMA" id="CAYAQHQ"/>
<dbReference type="InterPro" id="IPR050468">
    <property type="entry name" value="Cuticle_Struct_Prot"/>
</dbReference>
<name>A0A1D2MWE5_ORCCI</name>
<feature type="region of interest" description="Disordered" evidence="2">
    <location>
        <begin position="94"/>
        <end position="170"/>
    </location>
</feature>
<organism evidence="4 5">
    <name type="scientific">Orchesella cincta</name>
    <name type="common">Springtail</name>
    <name type="synonym">Podura cincta</name>
    <dbReference type="NCBI Taxonomy" id="48709"/>
    <lineage>
        <taxon>Eukaryota</taxon>
        <taxon>Metazoa</taxon>
        <taxon>Ecdysozoa</taxon>
        <taxon>Arthropoda</taxon>
        <taxon>Hexapoda</taxon>
        <taxon>Collembola</taxon>
        <taxon>Entomobryomorpha</taxon>
        <taxon>Entomobryoidea</taxon>
        <taxon>Orchesellidae</taxon>
        <taxon>Orchesellinae</taxon>
        <taxon>Orchesella</taxon>
    </lineage>
</organism>
<dbReference type="InterPro" id="IPR000618">
    <property type="entry name" value="Insect_cuticle"/>
</dbReference>
<dbReference type="Proteomes" id="UP000094527">
    <property type="component" value="Unassembled WGS sequence"/>
</dbReference>
<dbReference type="GO" id="GO:0008010">
    <property type="term" value="F:structural constituent of chitin-based larval cuticle"/>
    <property type="evidence" value="ECO:0007669"/>
    <property type="project" value="TreeGrafter"/>
</dbReference>
<feature type="compositionally biased region" description="Polar residues" evidence="2">
    <location>
        <begin position="249"/>
        <end position="261"/>
    </location>
</feature>